<accession>A0A1N7J501</accession>
<reference evidence="2" key="1">
    <citation type="submission" date="2017-01" db="EMBL/GenBank/DDBJ databases">
        <authorList>
            <person name="Varghese N."/>
            <person name="Submissions S."/>
        </authorList>
    </citation>
    <scope>NUCLEOTIDE SEQUENCE [LARGE SCALE GENOMIC DNA]</scope>
    <source>
        <strain evidence="2">DSM 23145</strain>
    </source>
</reference>
<evidence type="ECO:0000313" key="1">
    <source>
        <dbReference type="EMBL" id="SIS44428.1"/>
    </source>
</evidence>
<dbReference type="EMBL" id="FTOI01000001">
    <property type="protein sequence ID" value="SIS44428.1"/>
    <property type="molecule type" value="Genomic_DNA"/>
</dbReference>
<gene>
    <name evidence="1" type="ORF">SAMN05421789_101110</name>
</gene>
<dbReference type="STRING" id="713588.SAMN05421789_101110"/>
<evidence type="ECO:0000313" key="2">
    <source>
        <dbReference type="Proteomes" id="UP000185839"/>
    </source>
</evidence>
<dbReference type="Proteomes" id="UP000185839">
    <property type="component" value="Unassembled WGS sequence"/>
</dbReference>
<protein>
    <submittedName>
        <fullName evidence="1">Uncharacterized protein</fullName>
    </submittedName>
</protein>
<organism evidence="1 2">
    <name type="scientific">Kaistella chaponensis</name>
    <dbReference type="NCBI Taxonomy" id="713588"/>
    <lineage>
        <taxon>Bacteria</taxon>
        <taxon>Pseudomonadati</taxon>
        <taxon>Bacteroidota</taxon>
        <taxon>Flavobacteriia</taxon>
        <taxon>Flavobacteriales</taxon>
        <taxon>Weeksellaceae</taxon>
        <taxon>Chryseobacterium group</taxon>
        <taxon>Kaistella</taxon>
    </lineage>
</organism>
<sequence>MAILKVLKGILINFNVKNIYHEGQETLVNQYYSKLM</sequence>
<dbReference type="AlphaFoldDB" id="A0A1N7J501"/>
<proteinExistence type="predicted"/>
<keyword evidence="2" id="KW-1185">Reference proteome</keyword>
<name>A0A1N7J501_9FLAO</name>